<feature type="domain" description="Peptidase S74" evidence="1">
    <location>
        <begin position="453"/>
        <end position="624"/>
    </location>
</feature>
<dbReference type="AlphaFoldDB" id="A0A6C0BFC7"/>
<protein>
    <recommendedName>
        <fullName evidence="1">Peptidase S74 domain-containing protein</fullName>
    </recommendedName>
</protein>
<dbReference type="Pfam" id="PF13884">
    <property type="entry name" value="Peptidase_S74"/>
    <property type="match status" value="1"/>
</dbReference>
<evidence type="ECO:0000259" key="1">
    <source>
        <dbReference type="PROSITE" id="PS51688"/>
    </source>
</evidence>
<reference evidence="2" key="1">
    <citation type="journal article" date="2020" name="Nature">
        <title>Giant virus diversity and host interactions through global metagenomics.</title>
        <authorList>
            <person name="Schulz F."/>
            <person name="Roux S."/>
            <person name="Paez-Espino D."/>
            <person name="Jungbluth S."/>
            <person name="Walsh D.A."/>
            <person name="Denef V.J."/>
            <person name="McMahon K.D."/>
            <person name="Konstantinidis K.T."/>
            <person name="Eloe-Fadrosh E.A."/>
            <person name="Kyrpides N.C."/>
            <person name="Woyke T."/>
        </authorList>
    </citation>
    <scope>NUCLEOTIDE SEQUENCE</scope>
    <source>
        <strain evidence="2">GVMAG-M-3300010354-11</strain>
    </source>
</reference>
<sequence>MSNFKATDYLFLNPELSAYEGIYTIEEALTYYNSNAGQHLAYNSSMFLPSNFTSELFLLSARDLANISSLSKTIYKSMSNVGLTDAQIQRKQKYVASIYQYITYMGSNTFQLTSNIISFTSNILNVNDMIRVTDQFSTDMYFSLCNVNSNSFTVEINNNIVYDTSNYLLFGIKVTDFDRIAQANYARLFAGYSNMNTNGTIVSAISSSNTNFLVSEIDDTFNAPLYRMLYPDSRSLNDTQTYLDWVSKRKNEVYRIQNVSDIAYGNGNTYTNINFLNISSNMIFTGTFINGITEYLNPSTCNIPGDSNKLITENAIKQYADIRMSNLQNQGSFTNVLINDSIMVNVNGTFCNLLTSIGGLYVGSNSTFSNDVTIVGNNNIYSNLDVHGTTTLRNSMMLTGGNATFSNNVMINGSMSVTGNIYNARIGLGYVGNYLASNSGFNIVHAQNYNDNSDARIKNNVVNIDPNVCLDTINKLDVVEFQYMYGKKDIDTLRVVGFIAQDIESNVGKYVYHTSEYIPNIMVQATLDMNRLIVDNNYDDNIIIGDVKLILDNEIDAMITVTRKLERRVYETAPHAFGTDPQRCLVYGSKIDDFKNVDYKQLFVLAVGGIKALQQQIDEMKISLRP</sequence>
<dbReference type="InterPro" id="IPR030392">
    <property type="entry name" value="S74_ICA"/>
</dbReference>
<dbReference type="PROSITE" id="PS51688">
    <property type="entry name" value="ICA"/>
    <property type="match status" value="1"/>
</dbReference>
<accession>A0A6C0BFC7</accession>
<proteinExistence type="predicted"/>
<name>A0A6C0BFC7_9ZZZZ</name>
<organism evidence="2">
    <name type="scientific">viral metagenome</name>
    <dbReference type="NCBI Taxonomy" id="1070528"/>
    <lineage>
        <taxon>unclassified sequences</taxon>
        <taxon>metagenomes</taxon>
        <taxon>organismal metagenomes</taxon>
    </lineage>
</organism>
<dbReference type="EMBL" id="MN739140">
    <property type="protein sequence ID" value="QHS90491.1"/>
    <property type="molecule type" value="Genomic_DNA"/>
</dbReference>
<evidence type="ECO:0000313" key="2">
    <source>
        <dbReference type="EMBL" id="QHS90491.1"/>
    </source>
</evidence>